<keyword evidence="2" id="KW-1185">Reference proteome</keyword>
<dbReference type="EMBL" id="JACSDY010000021">
    <property type="protein sequence ID" value="KAF7394424.1"/>
    <property type="molecule type" value="Genomic_DNA"/>
</dbReference>
<name>A0A834JWY3_VESPE</name>
<proteinExistence type="predicted"/>
<evidence type="ECO:0000313" key="2">
    <source>
        <dbReference type="Proteomes" id="UP000600918"/>
    </source>
</evidence>
<protein>
    <submittedName>
        <fullName evidence="1">Uncharacterized protein</fullName>
    </submittedName>
</protein>
<organism evidence="1 2">
    <name type="scientific">Vespula pensylvanica</name>
    <name type="common">Western yellow jacket</name>
    <name type="synonym">Wasp</name>
    <dbReference type="NCBI Taxonomy" id="30213"/>
    <lineage>
        <taxon>Eukaryota</taxon>
        <taxon>Metazoa</taxon>
        <taxon>Ecdysozoa</taxon>
        <taxon>Arthropoda</taxon>
        <taxon>Hexapoda</taxon>
        <taxon>Insecta</taxon>
        <taxon>Pterygota</taxon>
        <taxon>Neoptera</taxon>
        <taxon>Endopterygota</taxon>
        <taxon>Hymenoptera</taxon>
        <taxon>Apocrita</taxon>
        <taxon>Aculeata</taxon>
        <taxon>Vespoidea</taxon>
        <taxon>Vespidae</taxon>
        <taxon>Vespinae</taxon>
        <taxon>Vespula</taxon>
    </lineage>
</organism>
<comment type="caution">
    <text evidence="1">The sequence shown here is derived from an EMBL/GenBank/DDBJ whole genome shotgun (WGS) entry which is preliminary data.</text>
</comment>
<sequence length="84" mass="9760">MQLQTNPRITLQASIIYAAGELYQWNGIESKRCSFLPPTNGAENPMRIWRISVKHEILSWRTVGRTLSYDTKLSRIPLDKEKQN</sequence>
<evidence type="ECO:0000313" key="1">
    <source>
        <dbReference type="EMBL" id="KAF7394424.1"/>
    </source>
</evidence>
<dbReference type="AlphaFoldDB" id="A0A834JWY3"/>
<reference evidence="1" key="1">
    <citation type="journal article" date="2020" name="G3 (Bethesda)">
        <title>High-Quality Assemblies for Three Invasive Social Wasps from the &lt;i&gt;Vespula&lt;/i&gt; Genus.</title>
        <authorList>
            <person name="Harrop T.W.R."/>
            <person name="Guhlin J."/>
            <person name="McLaughlin G.M."/>
            <person name="Permina E."/>
            <person name="Stockwell P."/>
            <person name="Gilligan J."/>
            <person name="Le Lec M.F."/>
            <person name="Gruber M.A.M."/>
            <person name="Quinn O."/>
            <person name="Lovegrove M."/>
            <person name="Duncan E.J."/>
            <person name="Remnant E.J."/>
            <person name="Van Eeckhoven J."/>
            <person name="Graham B."/>
            <person name="Knapp R.A."/>
            <person name="Langford K.W."/>
            <person name="Kronenberg Z."/>
            <person name="Press M.O."/>
            <person name="Eacker S.M."/>
            <person name="Wilson-Rankin E.E."/>
            <person name="Purcell J."/>
            <person name="Lester P.J."/>
            <person name="Dearden P.K."/>
        </authorList>
    </citation>
    <scope>NUCLEOTIDE SEQUENCE</scope>
    <source>
        <strain evidence="1">Volc-1</strain>
    </source>
</reference>
<dbReference type="Proteomes" id="UP000600918">
    <property type="component" value="Unassembled WGS sequence"/>
</dbReference>
<gene>
    <name evidence="1" type="ORF">H0235_017019</name>
</gene>
<accession>A0A834JWY3</accession>